<evidence type="ECO:0000256" key="6">
    <source>
        <dbReference type="ARBA" id="ARBA00022630"/>
    </source>
</evidence>
<comment type="cofactor">
    <cofactor evidence="1 13">
        <name>FAD</name>
        <dbReference type="ChEBI" id="CHEBI:57692"/>
    </cofactor>
</comment>
<keyword evidence="12 13" id="KW-0411">Iron-sulfur</keyword>
<dbReference type="PROSITE" id="PS00198">
    <property type="entry name" value="4FE4S_FER_1"/>
    <property type="match status" value="3"/>
</dbReference>
<comment type="pathway">
    <text evidence="3 13">Cofactor metabolism; coenzyme M-coenzyme B heterodisulfide reduction; coenzyme B and coenzyme M from coenzyme M-coenzyme B heterodisulfide: step 1/1.</text>
</comment>
<evidence type="ECO:0000256" key="3">
    <source>
        <dbReference type="ARBA" id="ARBA00004808"/>
    </source>
</evidence>
<dbReference type="GO" id="GO:0015948">
    <property type="term" value="P:methanogenesis"/>
    <property type="evidence" value="ECO:0007669"/>
    <property type="project" value="UniProtKB-KW"/>
</dbReference>
<protein>
    <recommendedName>
        <fullName evidence="13">CoB--CoM heterodisulfide reductase iron-sulfur subunit A</fullName>
        <ecNumber evidence="13">1.8.-.-</ecNumber>
    </recommendedName>
</protein>
<evidence type="ECO:0000256" key="9">
    <source>
        <dbReference type="ARBA" id="ARBA00022994"/>
    </source>
</evidence>
<dbReference type="Pfam" id="PF12831">
    <property type="entry name" value="FAD_oxidored"/>
    <property type="match status" value="1"/>
</dbReference>
<evidence type="ECO:0000256" key="2">
    <source>
        <dbReference type="ARBA" id="ARBA00003406"/>
    </source>
</evidence>
<dbReference type="Pfam" id="PF13187">
    <property type="entry name" value="Fer4_9"/>
    <property type="match status" value="2"/>
</dbReference>
<dbReference type="PANTHER" id="PTHR43498">
    <property type="entry name" value="FERREDOXIN:COB-COM HETERODISULFIDE REDUCTASE SUBUNIT A"/>
    <property type="match status" value="1"/>
</dbReference>
<evidence type="ECO:0000259" key="14">
    <source>
        <dbReference type="PROSITE" id="PS51379"/>
    </source>
</evidence>
<evidence type="ECO:0000256" key="5">
    <source>
        <dbReference type="ARBA" id="ARBA00022485"/>
    </source>
</evidence>
<dbReference type="Proteomes" id="UP000185779">
    <property type="component" value="Unassembled WGS sequence"/>
</dbReference>
<organism evidence="15 16">
    <name type="scientific">Candidatus Syntropharchaeum butanivorans</name>
    <dbReference type="NCBI Taxonomy" id="1839936"/>
    <lineage>
        <taxon>Archaea</taxon>
        <taxon>Methanobacteriati</taxon>
        <taxon>Methanobacteriota</taxon>
        <taxon>Stenosarchaea group</taxon>
        <taxon>Methanomicrobia</taxon>
        <taxon>Methanosarcinales</taxon>
        <taxon>ANME-2 cluster</taxon>
        <taxon>Candidatus Syntropharchaeum</taxon>
    </lineage>
</organism>
<dbReference type="EC" id="1.8.-.-" evidence="13"/>
<keyword evidence="6 13" id="KW-0285">Flavoprotein</keyword>
<feature type="domain" description="4Fe-4S ferredoxin-type" evidence="14">
    <location>
        <begin position="233"/>
        <end position="264"/>
    </location>
</feature>
<reference evidence="15" key="1">
    <citation type="submission" date="2016-05" db="EMBL/GenBank/DDBJ databases">
        <title>Microbial consortia oxidize butane by reversing methanogenesis.</title>
        <authorList>
            <person name="Laso-Perez R."/>
            <person name="Richter M."/>
            <person name="Wegener G."/>
            <person name="Musat F."/>
        </authorList>
    </citation>
    <scope>NUCLEOTIDE SEQUENCE [LARGE SCALE GENOMIC DNA]</scope>
    <source>
        <strain evidence="15">BOX1</strain>
    </source>
</reference>
<keyword evidence="9" id="KW-0484">Methanogenesis</keyword>
<comment type="caution">
    <text evidence="15">The sequence shown here is derived from an EMBL/GenBank/DDBJ whole genome shotgun (WGS) entry which is preliminary data.</text>
</comment>
<dbReference type="PROSITE" id="PS51379">
    <property type="entry name" value="4FE4S_FER_2"/>
    <property type="match status" value="4"/>
</dbReference>
<keyword evidence="16" id="KW-1185">Reference proteome</keyword>
<dbReference type="Gene3D" id="3.30.70.20">
    <property type="match status" value="1"/>
</dbReference>
<dbReference type="InterPro" id="IPR036188">
    <property type="entry name" value="FAD/NAD-bd_sf"/>
</dbReference>
<dbReference type="EMBL" id="LYOR01000002">
    <property type="protein sequence ID" value="OFV66467.1"/>
    <property type="molecule type" value="Genomic_DNA"/>
</dbReference>
<proteinExistence type="inferred from homology"/>
<dbReference type="FunFam" id="3.50.50.60:FF:000644">
    <property type="entry name" value="H(2):CoB-CoM heterodisulfide,ferredoxin reductase subunit A"/>
    <property type="match status" value="1"/>
</dbReference>
<dbReference type="SUPFAM" id="SSF54862">
    <property type="entry name" value="4Fe-4S ferredoxins"/>
    <property type="match status" value="1"/>
</dbReference>
<keyword evidence="10 13" id="KW-0560">Oxidoreductase</keyword>
<dbReference type="Gene3D" id="3.30.70.3270">
    <property type="match status" value="1"/>
</dbReference>
<dbReference type="STRING" id="1839936.SBU_000434"/>
<evidence type="ECO:0000313" key="15">
    <source>
        <dbReference type="EMBL" id="OFV66467.1"/>
    </source>
</evidence>
<evidence type="ECO:0000256" key="8">
    <source>
        <dbReference type="ARBA" id="ARBA00022827"/>
    </source>
</evidence>
<feature type="domain" description="4Fe-4S ferredoxin-type" evidence="14">
    <location>
        <begin position="603"/>
        <end position="632"/>
    </location>
</feature>
<evidence type="ECO:0000313" key="16">
    <source>
        <dbReference type="Proteomes" id="UP000185779"/>
    </source>
</evidence>
<dbReference type="InterPro" id="IPR017896">
    <property type="entry name" value="4Fe4S_Fe-S-bd"/>
</dbReference>
<evidence type="ECO:0000256" key="11">
    <source>
        <dbReference type="ARBA" id="ARBA00023004"/>
    </source>
</evidence>
<dbReference type="PATRIC" id="fig|1839936.3.peg.438"/>
<dbReference type="AlphaFoldDB" id="A0A1F2P576"/>
<dbReference type="GO" id="GO:0046872">
    <property type="term" value="F:metal ion binding"/>
    <property type="evidence" value="ECO:0007669"/>
    <property type="project" value="UniProtKB-KW"/>
</dbReference>
<dbReference type="InterPro" id="IPR039650">
    <property type="entry name" value="HdrA-like"/>
</dbReference>
<dbReference type="UniPathway" id="UPA00647">
    <property type="reaction ID" value="UER00700"/>
</dbReference>
<comment type="function">
    <text evidence="2 13">Part of a complex that catalyzes the reversible reduction of CoM-S-S-CoB to the thiol-coenzymes H-S-CoM (coenzyme M) and H-S-CoB (coenzyme B).</text>
</comment>
<keyword evidence="11 13" id="KW-0408">Iron</keyword>
<feature type="domain" description="4Fe-4S ferredoxin-type" evidence="14">
    <location>
        <begin position="570"/>
        <end position="599"/>
    </location>
</feature>
<dbReference type="SUPFAM" id="SSF51905">
    <property type="entry name" value="FAD/NAD(P)-binding domain"/>
    <property type="match status" value="1"/>
</dbReference>
<evidence type="ECO:0000256" key="10">
    <source>
        <dbReference type="ARBA" id="ARBA00023002"/>
    </source>
</evidence>
<evidence type="ECO:0000256" key="13">
    <source>
        <dbReference type="RuleBase" id="RU366072"/>
    </source>
</evidence>
<feature type="domain" description="4Fe-4S ferredoxin-type" evidence="14">
    <location>
        <begin position="281"/>
        <end position="310"/>
    </location>
</feature>
<keyword evidence="5 13" id="KW-0004">4Fe-4S</keyword>
<name>A0A1F2P576_9EURY</name>
<dbReference type="Gene3D" id="3.40.50.720">
    <property type="entry name" value="NAD(P)-binding Rossmann-like Domain"/>
    <property type="match status" value="1"/>
</dbReference>
<comment type="cofactor">
    <cofactor evidence="13">
        <name>[4Fe-4S] cluster</name>
        <dbReference type="ChEBI" id="CHEBI:49883"/>
    </cofactor>
</comment>
<dbReference type="GO" id="GO:0051539">
    <property type="term" value="F:4 iron, 4 sulfur cluster binding"/>
    <property type="evidence" value="ECO:0007669"/>
    <property type="project" value="UniProtKB-UniRule"/>
</dbReference>
<accession>A0A1F2P576</accession>
<sequence length="653" mass="71148">MMKIGVYVCHCGINIAATVDVAKVAEFASRLPGVVVARDYQYMCSDPGQELIKNDIKELGLDRVVVASCSPRMHEPTFQAAIAEAGLNPYLLEMANIREHCSWVHDDRKRATEKAMHLVAGSVARAKLLEPLEPKKVGITKRALVIGGGIAGIQTALDIADAGFKVYLVERSPSIGGRMSQLDKTFPTLDCSACILTPKMVDVGRHPNIELITYADVVDIDGYVGNFRVKVRKKPRFVDVEKCTGCGECATRCPVDVPNEFDEGLGIRSAIYIPFPQAVPLKYTIDRDSCIRCGTCKSVCKRDAIDYDQEEEIIELEVGAIVAATGYDLMDVSAREEYGYGKFENVITGLEFERLCNASGPTGGKILMKDGREPKDVVFIQCVGSREIGGNEYCSRFCCMYTAKHAHLVEERIEGGKAKVLFTDARAYGKGFEEFYVRVKREGVDYFRRDHDKPVRVSQKDDGRLVVSATGLDGAPIELEGDMVVLATAAIPREDAFEVSRLLNISRTGDGFFMEAHPKLRPIDTPSDGVFLAGCSQGPKDIPDTVAQASGAASQVLNLLSKDATTGSPSVSEVNQDVCIGCATCFEVCPYGAIEMERLEVGWRAKTNEVVCKGCGICAGECPALAINVKHFRDEQIISKIEGVLADLSEVVS</sequence>
<dbReference type="GO" id="GO:0016491">
    <property type="term" value="F:oxidoreductase activity"/>
    <property type="evidence" value="ECO:0007669"/>
    <property type="project" value="UniProtKB-UniRule"/>
</dbReference>
<keyword evidence="8 13" id="KW-0274">FAD</keyword>
<dbReference type="InterPro" id="IPR017900">
    <property type="entry name" value="4Fe4S_Fe_S_CS"/>
</dbReference>
<gene>
    <name evidence="15" type="primary">hdrA</name>
    <name evidence="15" type="ORF">SBU_000434</name>
</gene>
<dbReference type="PANTHER" id="PTHR43498:SF1">
    <property type="entry name" value="COB--COM HETERODISULFIDE REDUCTASE IRON-SULFUR SUBUNIT A"/>
    <property type="match status" value="1"/>
</dbReference>
<evidence type="ECO:0000256" key="7">
    <source>
        <dbReference type="ARBA" id="ARBA00022723"/>
    </source>
</evidence>
<comment type="similarity">
    <text evidence="4 13">Belongs to the HdrA family.</text>
</comment>
<comment type="subunit">
    <text evidence="13">The ferredoxin:CoB-CoM heterodisulfide reductase is composed of three subunits; HdrA, HdrB and HdrC.</text>
</comment>
<evidence type="ECO:0000256" key="12">
    <source>
        <dbReference type="ARBA" id="ARBA00023014"/>
    </source>
</evidence>
<keyword evidence="7 13" id="KW-0479">Metal-binding</keyword>
<evidence type="ECO:0000256" key="1">
    <source>
        <dbReference type="ARBA" id="ARBA00001974"/>
    </source>
</evidence>
<evidence type="ECO:0000256" key="4">
    <source>
        <dbReference type="ARBA" id="ARBA00006561"/>
    </source>
</evidence>